<protein>
    <recommendedName>
        <fullName evidence="1">DUF7587 domain-containing protein</fullName>
    </recommendedName>
</protein>
<dbReference type="AlphaFoldDB" id="A0A1E3BDT0"/>
<name>A0A1E3BDT0_ASPCR</name>
<sequence>MTEGVFEKRYGLQPAQAFRIIPLADQDLTEERREWYRQAENRYRLTQKYNKLRESLVRLLDDKIFVAESLRFVTSKITGIEVNSVTPKLEYEDTDSELPLSQKIKNIKVRKKDATLTKSVDIKSLRMLNETLISRNLASLKEPPEPDTPEILYRAFRDGAHTRHDRMLGFRCFRQPITMPYYHTGTLLSSQLVDQRDLRNHCEGCNPSDLIALSDSPSRILKFITNWDFRDRGGDRIAVINVQKLLAMGVLFNRTSTLAKSLGMELWTPIQPTGLQYANENYWIAYRWIPAECIERYISISSLEMACKNNTIGA</sequence>
<dbReference type="VEuPathDB" id="FungiDB:SI65_05704"/>
<keyword evidence="3" id="KW-1185">Reference proteome</keyword>
<dbReference type="Proteomes" id="UP000094569">
    <property type="component" value="Unassembled WGS sequence"/>
</dbReference>
<evidence type="ECO:0000313" key="2">
    <source>
        <dbReference type="EMBL" id="ODM19087.1"/>
    </source>
</evidence>
<dbReference type="EMBL" id="JXNT01000005">
    <property type="protein sequence ID" value="ODM19087.1"/>
    <property type="molecule type" value="Genomic_DNA"/>
</dbReference>
<dbReference type="Pfam" id="PF24494">
    <property type="entry name" value="DUF7587"/>
    <property type="match status" value="1"/>
</dbReference>
<evidence type="ECO:0000313" key="3">
    <source>
        <dbReference type="Proteomes" id="UP000094569"/>
    </source>
</evidence>
<reference evidence="2 3" key="1">
    <citation type="journal article" date="2016" name="BMC Genomics">
        <title>Comparative genomic and transcriptomic analyses of the Fuzhuan brick tea-fermentation fungus Aspergillus cristatus.</title>
        <authorList>
            <person name="Ge Y."/>
            <person name="Wang Y."/>
            <person name="Liu Y."/>
            <person name="Tan Y."/>
            <person name="Ren X."/>
            <person name="Zhang X."/>
            <person name="Hyde K.D."/>
            <person name="Liu Y."/>
            <person name="Liu Z."/>
        </authorList>
    </citation>
    <scope>NUCLEOTIDE SEQUENCE [LARGE SCALE GENOMIC DNA]</scope>
    <source>
        <strain evidence="2 3">GZAAS20.1005</strain>
    </source>
</reference>
<feature type="domain" description="DUF7587" evidence="1">
    <location>
        <begin position="148"/>
        <end position="302"/>
    </location>
</feature>
<organism evidence="2 3">
    <name type="scientific">Aspergillus cristatus</name>
    <name type="common">Chinese Fuzhuan brick tea-fermentation fungus</name>
    <name type="synonym">Eurotium cristatum</name>
    <dbReference type="NCBI Taxonomy" id="573508"/>
    <lineage>
        <taxon>Eukaryota</taxon>
        <taxon>Fungi</taxon>
        <taxon>Dikarya</taxon>
        <taxon>Ascomycota</taxon>
        <taxon>Pezizomycotina</taxon>
        <taxon>Eurotiomycetes</taxon>
        <taxon>Eurotiomycetidae</taxon>
        <taxon>Eurotiales</taxon>
        <taxon>Aspergillaceae</taxon>
        <taxon>Aspergillus</taxon>
        <taxon>Aspergillus subgen. Aspergillus</taxon>
    </lineage>
</organism>
<proteinExistence type="predicted"/>
<dbReference type="InterPro" id="IPR056009">
    <property type="entry name" value="DUF7587"/>
</dbReference>
<comment type="caution">
    <text evidence="2">The sequence shown here is derived from an EMBL/GenBank/DDBJ whole genome shotgun (WGS) entry which is preliminary data.</text>
</comment>
<gene>
    <name evidence="2" type="ORF">SI65_05704</name>
</gene>
<dbReference type="OrthoDB" id="4346121at2759"/>
<evidence type="ECO:0000259" key="1">
    <source>
        <dbReference type="Pfam" id="PF24494"/>
    </source>
</evidence>
<accession>A0A1E3BDT0</accession>